<name>A0A2T7G3A9_9RHOB</name>
<keyword evidence="5" id="KW-0378">Hydrolase</keyword>
<feature type="domain" description="L,D-TPase catalytic" evidence="10">
    <location>
        <begin position="53"/>
        <end position="191"/>
    </location>
</feature>
<keyword evidence="7 9" id="KW-0573">Peptidoglycan synthesis</keyword>
<keyword evidence="12" id="KW-1185">Reference proteome</keyword>
<dbReference type="CDD" id="cd16913">
    <property type="entry name" value="YkuD_like"/>
    <property type="match status" value="1"/>
</dbReference>
<dbReference type="InterPro" id="IPR005490">
    <property type="entry name" value="LD_TPept_cat_dom"/>
</dbReference>
<keyword evidence="3" id="KW-0328">Glycosyltransferase</keyword>
<evidence type="ECO:0000256" key="7">
    <source>
        <dbReference type="ARBA" id="ARBA00022984"/>
    </source>
</evidence>
<evidence type="ECO:0000256" key="5">
    <source>
        <dbReference type="ARBA" id="ARBA00022801"/>
    </source>
</evidence>
<dbReference type="Gene3D" id="2.40.440.10">
    <property type="entry name" value="L,D-transpeptidase catalytic domain-like"/>
    <property type="match status" value="1"/>
</dbReference>
<dbReference type="Proteomes" id="UP000244446">
    <property type="component" value="Unassembled WGS sequence"/>
</dbReference>
<dbReference type="PROSITE" id="PS52029">
    <property type="entry name" value="LD_TPASE"/>
    <property type="match status" value="1"/>
</dbReference>
<dbReference type="GO" id="GO:0071555">
    <property type="term" value="P:cell wall organization"/>
    <property type="evidence" value="ECO:0007669"/>
    <property type="project" value="UniProtKB-UniRule"/>
</dbReference>
<sequence length="195" mass="21964">MRRREFITGLAAAATVFSARNAAAHPVKQLPDYDLPEEMLPRVVPIAGNFVPYEIHVNPDEFALYWTLPGNRALRYVVGIGRPGLYEAGEFHVGAKKEWPSWTPTLGMLRREPELYSKWTDGMPGGLNNPLGARALYLFTPERGDTFLRIHGTNDPSTLRRRVSNGCARLINDQMVNLYNRVPMGTRIVLYPSLV</sequence>
<keyword evidence="4" id="KW-0808">Transferase</keyword>
<dbReference type="EMBL" id="QCYH01000015">
    <property type="protein sequence ID" value="PVA08888.1"/>
    <property type="molecule type" value="Genomic_DNA"/>
</dbReference>
<dbReference type="PANTHER" id="PTHR30582:SF24">
    <property type="entry name" value="L,D-TRANSPEPTIDASE ERFK_SRFK-RELATED"/>
    <property type="match status" value="1"/>
</dbReference>
<comment type="caution">
    <text evidence="11">The sequence shown here is derived from an EMBL/GenBank/DDBJ whole genome shotgun (WGS) entry which is preliminary data.</text>
</comment>
<dbReference type="GO" id="GO:0008360">
    <property type="term" value="P:regulation of cell shape"/>
    <property type="evidence" value="ECO:0007669"/>
    <property type="project" value="UniProtKB-UniRule"/>
</dbReference>
<dbReference type="InterPro" id="IPR038063">
    <property type="entry name" value="Transpep_catalytic_dom"/>
</dbReference>
<comment type="similarity">
    <text evidence="2">Belongs to the YkuD family.</text>
</comment>
<evidence type="ECO:0000256" key="2">
    <source>
        <dbReference type="ARBA" id="ARBA00005992"/>
    </source>
</evidence>
<dbReference type="SUPFAM" id="SSF141523">
    <property type="entry name" value="L,D-transpeptidase catalytic domain-like"/>
    <property type="match status" value="1"/>
</dbReference>
<dbReference type="Pfam" id="PF03734">
    <property type="entry name" value="YkuD"/>
    <property type="match status" value="1"/>
</dbReference>
<dbReference type="GO" id="GO:0018104">
    <property type="term" value="P:peptidoglycan-protein cross-linking"/>
    <property type="evidence" value="ECO:0007669"/>
    <property type="project" value="TreeGrafter"/>
</dbReference>
<feature type="active site" description="Nucleophile" evidence="9">
    <location>
        <position position="167"/>
    </location>
</feature>
<protein>
    <recommendedName>
        <fullName evidence="10">L,D-TPase catalytic domain-containing protein</fullName>
    </recommendedName>
</protein>
<accession>A0A2T7G3A9</accession>
<evidence type="ECO:0000256" key="6">
    <source>
        <dbReference type="ARBA" id="ARBA00022960"/>
    </source>
</evidence>
<dbReference type="GO" id="GO:0071972">
    <property type="term" value="F:peptidoglycan L,D-transpeptidase activity"/>
    <property type="evidence" value="ECO:0007669"/>
    <property type="project" value="TreeGrafter"/>
</dbReference>
<evidence type="ECO:0000256" key="8">
    <source>
        <dbReference type="ARBA" id="ARBA00023316"/>
    </source>
</evidence>
<organism evidence="11 12">
    <name type="scientific">Pelagivirga sediminicola</name>
    <dbReference type="NCBI Taxonomy" id="2170575"/>
    <lineage>
        <taxon>Bacteria</taxon>
        <taxon>Pseudomonadati</taxon>
        <taxon>Pseudomonadota</taxon>
        <taxon>Alphaproteobacteria</taxon>
        <taxon>Rhodobacterales</taxon>
        <taxon>Paracoccaceae</taxon>
        <taxon>Pelagivirga</taxon>
    </lineage>
</organism>
<gene>
    <name evidence="11" type="ORF">DC366_16980</name>
</gene>
<comment type="pathway">
    <text evidence="1 9">Cell wall biogenesis; peptidoglycan biosynthesis.</text>
</comment>
<evidence type="ECO:0000256" key="3">
    <source>
        <dbReference type="ARBA" id="ARBA00022676"/>
    </source>
</evidence>
<reference evidence="11 12" key="1">
    <citation type="submission" date="2018-04" db="EMBL/GenBank/DDBJ databases">
        <title>Pelagivirga bohaiensis gen. nov., sp. nov., a bacterium isolated from the Bohai Sea.</title>
        <authorList>
            <person name="Ji X."/>
        </authorList>
    </citation>
    <scope>NUCLEOTIDE SEQUENCE [LARGE SCALE GENOMIC DNA]</scope>
    <source>
        <strain evidence="11 12">BH-SD19</strain>
    </source>
</reference>
<dbReference type="PANTHER" id="PTHR30582">
    <property type="entry name" value="L,D-TRANSPEPTIDASE"/>
    <property type="match status" value="1"/>
</dbReference>
<evidence type="ECO:0000256" key="9">
    <source>
        <dbReference type="PROSITE-ProRule" id="PRU01373"/>
    </source>
</evidence>
<dbReference type="GO" id="GO:0016757">
    <property type="term" value="F:glycosyltransferase activity"/>
    <property type="evidence" value="ECO:0007669"/>
    <property type="project" value="UniProtKB-KW"/>
</dbReference>
<feature type="active site" description="Proton donor/acceptor" evidence="9">
    <location>
        <position position="151"/>
    </location>
</feature>
<dbReference type="RefSeq" id="WP_108693397.1">
    <property type="nucleotide sequence ID" value="NZ_QCYH01000015.1"/>
</dbReference>
<evidence type="ECO:0000313" key="11">
    <source>
        <dbReference type="EMBL" id="PVA08888.1"/>
    </source>
</evidence>
<dbReference type="UniPathway" id="UPA00219"/>
<dbReference type="OrthoDB" id="9795305at2"/>
<evidence type="ECO:0000259" key="10">
    <source>
        <dbReference type="PROSITE" id="PS52029"/>
    </source>
</evidence>
<evidence type="ECO:0000256" key="1">
    <source>
        <dbReference type="ARBA" id="ARBA00004752"/>
    </source>
</evidence>
<evidence type="ECO:0000313" key="12">
    <source>
        <dbReference type="Proteomes" id="UP000244446"/>
    </source>
</evidence>
<dbReference type="AlphaFoldDB" id="A0A2T7G3A9"/>
<keyword evidence="8 9" id="KW-0961">Cell wall biogenesis/degradation</keyword>
<dbReference type="GO" id="GO:0005576">
    <property type="term" value="C:extracellular region"/>
    <property type="evidence" value="ECO:0007669"/>
    <property type="project" value="TreeGrafter"/>
</dbReference>
<keyword evidence="6 9" id="KW-0133">Cell shape</keyword>
<proteinExistence type="inferred from homology"/>
<evidence type="ECO:0000256" key="4">
    <source>
        <dbReference type="ARBA" id="ARBA00022679"/>
    </source>
</evidence>
<dbReference type="InterPro" id="IPR050979">
    <property type="entry name" value="LD-transpeptidase"/>
</dbReference>